<keyword evidence="2" id="KW-1185">Reference proteome</keyword>
<gene>
    <name evidence="1" type="ORF">Achr_19750</name>
</gene>
<protein>
    <submittedName>
        <fullName evidence="1">Mobilization protein MobD</fullName>
    </submittedName>
</protein>
<evidence type="ECO:0000313" key="2">
    <source>
        <dbReference type="Proteomes" id="UP000068210"/>
    </source>
</evidence>
<dbReference type="STRING" id="1328314.Achr_19750"/>
<dbReference type="EMBL" id="CP010415">
    <property type="protein sequence ID" value="AJE21430.1"/>
    <property type="molecule type" value="Genomic_DNA"/>
</dbReference>
<dbReference type="SUPFAM" id="SSF52540">
    <property type="entry name" value="P-loop containing nucleoside triphosphate hydrolases"/>
    <property type="match status" value="1"/>
</dbReference>
<name>A0A0C4WPD7_9GAMM</name>
<evidence type="ECO:0000313" key="1">
    <source>
        <dbReference type="EMBL" id="AJE21430.1"/>
    </source>
</evidence>
<sequence>MNNPAQEENMTTIHLVGGEKGGVGKSVVARLLAQYMIDRDLPFIGFDTDRSHGALLRYYGDYASPTIIDSYQSLDAIVETATELPEQRILVDLAAQTHRPLTQWMEESGVLELAEELGIAIRYWNVMDSGKDSVDLLERLLEQFGSRLDYVLVRNQLRDNDFTALESAEVQQRAEDLNAAVIDLKRLHPPVMNKIDRNGYSFWAAQNRDTAGPDALSLLERQRLKIWLQHAYKGLEAAEV</sequence>
<dbReference type="KEGG" id="acx:Achr_19750"/>
<dbReference type="InterPro" id="IPR027417">
    <property type="entry name" value="P-loop_NTPase"/>
</dbReference>
<dbReference type="HOGENOM" id="CLU_058810_0_0_6"/>
<dbReference type="Gene3D" id="3.40.50.300">
    <property type="entry name" value="P-loop containing nucleotide triphosphate hydrolases"/>
    <property type="match status" value="1"/>
</dbReference>
<reference evidence="1 2" key="1">
    <citation type="journal article" date="2015" name="PLoS ONE">
        <title>Azotobacter Genomes: The Genome of Azotobacter chroococcum NCIMB 8003 (ATCC 4412).</title>
        <authorList>
            <person name="Robson R.L."/>
            <person name="Jones R."/>
            <person name="Robson R.M."/>
            <person name="Schwartz A."/>
            <person name="Richardson T.H."/>
        </authorList>
    </citation>
    <scope>NUCLEOTIDE SEQUENCE [LARGE SCALE GENOMIC DNA]</scope>
    <source>
        <strain evidence="1 2">NCIMB 8003</strain>
    </source>
</reference>
<organism evidence="1 2">
    <name type="scientific">Azotobacter chroococcum NCIMB 8003</name>
    <dbReference type="NCBI Taxonomy" id="1328314"/>
    <lineage>
        <taxon>Bacteria</taxon>
        <taxon>Pseudomonadati</taxon>
        <taxon>Pseudomonadota</taxon>
        <taxon>Gammaproteobacteria</taxon>
        <taxon>Pseudomonadales</taxon>
        <taxon>Pseudomonadaceae</taxon>
        <taxon>Azotobacter</taxon>
    </lineage>
</organism>
<accession>A0A0C4WPD7</accession>
<proteinExistence type="predicted"/>
<dbReference type="AlphaFoldDB" id="A0A0C4WPD7"/>
<dbReference type="Proteomes" id="UP000068210">
    <property type="component" value="Chromosome"/>
</dbReference>